<sequence>MKFMTTLQLSKKTATGIHVPDEIVEALGGGKKPAVKVSIGSYTYRSSIASMGGKFMLGVSKENREGAGIEAGDEIEVELELDTAPREVSVPDDFAEALKRHGGAWQFFEGMSYSNKRRFVLNIEGAKSAETRQRRIEKSVELLREGKLQ</sequence>
<reference evidence="1 2" key="1">
    <citation type="submission" date="2020-01" db="EMBL/GenBank/DDBJ databases">
        <title>Paenibacillus sp. nov., isolated from tomato rhizosphere.</title>
        <authorList>
            <person name="Weon H.-Y."/>
            <person name="Lee S.A."/>
        </authorList>
    </citation>
    <scope>NUCLEOTIDE SEQUENCE [LARGE SCALE GENOMIC DNA]</scope>
    <source>
        <strain evidence="1 2">12200R-189</strain>
    </source>
</reference>
<dbReference type="Pfam" id="PF08922">
    <property type="entry name" value="DUF1905"/>
    <property type="match status" value="1"/>
</dbReference>
<evidence type="ECO:0000313" key="2">
    <source>
        <dbReference type="Proteomes" id="UP000476064"/>
    </source>
</evidence>
<dbReference type="RefSeq" id="WP_162355025.1">
    <property type="nucleotide sequence ID" value="NZ_CP048209.1"/>
</dbReference>
<evidence type="ECO:0000313" key="1">
    <source>
        <dbReference type="EMBL" id="QHT58957.1"/>
    </source>
</evidence>
<dbReference type="EMBL" id="CP048209">
    <property type="protein sequence ID" value="QHT58957.1"/>
    <property type="molecule type" value="Genomic_DNA"/>
</dbReference>
<protein>
    <submittedName>
        <fullName evidence="1">DUF1905 domain-containing protein</fullName>
    </submittedName>
</protein>
<dbReference type="Proteomes" id="UP000476064">
    <property type="component" value="Chromosome"/>
</dbReference>
<dbReference type="KEGG" id="plyc:GXP70_02595"/>
<keyword evidence="2" id="KW-1185">Reference proteome</keyword>
<dbReference type="Gene3D" id="2.40.30.100">
    <property type="entry name" value="AF2212/PG0164-like"/>
    <property type="match status" value="1"/>
</dbReference>
<dbReference type="SUPFAM" id="SSF141694">
    <property type="entry name" value="AF2212/PG0164-like"/>
    <property type="match status" value="1"/>
</dbReference>
<proteinExistence type="predicted"/>
<accession>A0A6C0FPZ1</accession>
<name>A0A6C0FPZ1_9BACL</name>
<dbReference type="InterPro" id="IPR015018">
    <property type="entry name" value="DUF1905"/>
</dbReference>
<dbReference type="Pfam" id="PF13376">
    <property type="entry name" value="OmdA"/>
    <property type="match status" value="1"/>
</dbReference>
<dbReference type="InterPro" id="IPR037079">
    <property type="entry name" value="AF2212/PG0164-like_sf"/>
</dbReference>
<gene>
    <name evidence="1" type="ORF">GXP70_02595</name>
</gene>
<dbReference type="AlphaFoldDB" id="A0A6C0FPZ1"/>
<organism evidence="1 2">
    <name type="scientific">Paenibacillus lycopersici</name>
    <dbReference type="NCBI Taxonomy" id="2704462"/>
    <lineage>
        <taxon>Bacteria</taxon>
        <taxon>Bacillati</taxon>
        <taxon>Bacillota</taxon>
        <taxon>Bacilli</taxon>
        <taxon>Bacillales</taxon>
        <taxon>Paenibacillaceae</taxon>
        <taxon>Paenibacillus</taxon>
    </lineage>
</organism>